<keyword evidence="7" id="KW-0547">Nucleotide-binding</keyword>
<gene>
    <name evidence="14" type="ORF">BD410DRAFT_823564</name>
</gene>
<dbReference type="Pfam" id="PF01409">
    <property type="entry name" value="tRNA-synt_2d"/>
    <property type="match status" value="1"/>
</dbReference>
<evidence type="ECO:0000256" key="7">
    <source>
        <dbReference type="ARBA" id="ARBA00022741"/>
    </source>
</evidence>
<dbReference type="NCBIfam" id="NF003210">
    <property type="entry name" value="PRK04172.1"/>
    <property type="match status" value="1"/>
</dbReference>
<dbReference type="GO" id="GO:0006432">
    <property type="term" value="P:phenylalanyl-tRNA aminoacylation"/>
    <property type="evidence" value="ECO:0007669"/>
    <property type="project" value="InterPro"/>
</dbReference>
<evidence type="ECO:0000256" key="3">
    <source>
        <dbReference type="ARBA" id="ARBA00012814"/>
    </source>
</evidence>
<dbReference type="InterPro" id="IPR004529">
    <property type="entry name" value="Phe-tRNA-synth_IIc_asu"/>
</dbReference>
<organism evidence="14 15">
    <name type="scientific">Rickenella mellea</name>
    <dbReference type="NCBI Taxonomy" id="50990"/>
    <lineage>
        <taxon>Eukaryota</taxon>
        <taxon>Fungi</taxon>
        <taxon>Dikarya</taxon>
        <taxon>Basidiomycota</taxon>
        <taxon>Agaricomycotina</taxon>
        <taxon>Agaricomycetes</taxon>
        <taxon>Hymenochaetales</taxon>
        <taxon>Rickenellaceae</taxon>
        <taxon>Rickenella</taxon>
    </lineage>
</organism>
<evidence type="ECO:0000256" key="12">
    <source>
        <dbReference type="ARBA" id="ARBA00030612"/>
    </source>
</evidence>
<dbReference type="GO" id="GO:0009328">
    <property type="term" value="C:phenylalanine-tRNA ligase complex"/>
    <property type="evidence" value="ECO:0007669"/>
    <property type="project" value="TreeGrafter"/>
</dbReference>
<accession>A0A4R5XFQ9</accession>
<dbReference type="InterPro" id="IPR006195">
    <property type="entry name" value="aa-tRNA-synth_II"/>
</dbReference>
<dbReference type="VEuPathDB" id="FungiDB:BD410DRAFT_823564"/>
<comment type="similarity">
    <text evidence="2">Belongs to the class-II aminoacyl-tRNA synthetase family. Phe-tRNA synthetase alpha subunit type 2 subfamily.</text>
</comment>
<dbReference type="Gene3D" id="3.30.930.10">
    <property type="entry name" value="Bira Bifunctional Protein, Domain 2"/>
    <property type="match status" value="1"/>
</dbReference>
<comment type="subcellular location">
    <subcellularLocation>
        <location evidence="1">Cytoplasm</location>
    </subcellularLocation>
</comment>
<dbReference type="AlphaFoldDB" id="A0A4R5XFQ9"/>
<proteinExistence type="inferred from homology"/>
<evidence type="ECO:0000259" key="13">
    <source>
        <dbReference type="PROSITE" id="PS50862"/>
    </source>
</evidence>
<evidence type="ECO:0000313" key="15">
    <source>
        <dbReference type="Proteomes" id="UP000294933"/>
    </source>
</evidence>
<protein>
    <recommendedName>
        <fullName evidence="3">phenylalanine--tRNA ligase</fullName>
        <ecNumber evidence="3">6.1.1.20</ecNumber>
    </recommendedName>
    <alternativeName>
        <fullName evidence="12">Phenylalanyl-tRNA synthetase alpha subunit</fullName>
    </alternativeName>
</protein>
<dbReference type="InterPro" id="IPR002319">
    <property type="entry name" value="Phenylalanyl-tRNA_Synthase"/>
</dbReference>
<dbReference type="PROSITE" id="PS50862">
    <property type="entry name" value="AA_TRNA_LIGASE_II"/>
    <property type="match status" value="1"/>
</dbReference>
<dbReference type="EC" id="6.1.1.20" evidence="3"/>
<keyword evidence="6" id="KW-0479">Metal-binding</keyword>
<dbReference type="GO" id="GO:0005524">
    <property type="term" value="F:ATP binding"/>
    <property type="evidence" value="ECO:0007669"/>
    <property type="project" value="UniProtKB-KW"/>
</dbReference>
<evidence type="ECO:0000313" key="14">
    <source>
        <dbReference type="EMBL" id="TDL29435.1"/>
    </source>
</evidence>
<keyword evidence="10" id="KW-0648">Protein biosynthesis</keyword>
<evidence type="ECO:0000256" key="4">
    <source>
        <dbReference type="ARBA" id="ARBA00022490"/>
    </source>
</evidence>
<dbReference type="GO" id="GO:0046872">
    <property type="term" value="F:metal ion binding"/>
    <property type="evidence" value="ECO:0007669"/>
    <property type="project" value="UniProtKB-KW"/>
</dbReference>
<dbReference type="Gene3D" id="1.10.10.2330">
    <property type="match status" value="1"/>
</dbReference>
<dbReference type="GO" id="GO:0005829">
    <property type="term" value="C:cytosol"/>
    <property type="evidence" value="ECO:0007669"/>
    <property type="project" value="TreeGrafter"/>
</dbReference>
<reference evidence="14 15" key="1">
    <citation type="submission" date="2018-06" db="EMBL/GenBank/DDBJ databases">
        <title>A transcriptomic atlas of mushroom development highlights an independent origin of complex multicellularity.</title>
        <authorList>
            <consortium name="DOE Joint Genome Institute"/>
            <person name="Krizsan K."/>
            <person name="Almasi E."/>
            <person name="Merenyi Z."/>
            <person name="Sahu N."/>
            <person name="Viragh M."/>
            <person name="Koszo T."/>
            <person name="Mondo S."/>
            <person name="Kiss B."/>
            <person name="Balint B."/>
            <person name="Kues U."/>
            <person name="Barry K."/>
            <person name="Hegedus J.C."/>
            <person name="Henrissat B."/>
            <person name="Johnson J."/>
            <person name="Lipzen A."/>
            <person name="Ohm R."/>
            <person name="Nagy I."/>
            <person name="Pangilinan J."/>
            <person name="Yan J."/>
            <person name="Xiong Y."/>
            <person name="Grigoriev I.V."/>
            <person name="Hibbett D.S."/>
            <person name="Nagy L.G."/>
        </authorList>
    </citation>
    <scope>NUCLEOTIDE SEQUENCE [LARGE SCALE GENOMIC DNA]</scope>
    <source>
        <strain evidence="14 15">SZMC22713</strain>
    </source>
</reference>
<dbReference type="GO" id="GO:0000049">
    <property type="term" value="F:tRNA binding"/>
    <property type="evidence" value="ECO:0007669"/>
    <property type="project" value="InterPro"/>
</dbReference>
<dbReference type="GO" id="GO:0004826">
    <property type="term" value="F:phenylalanine-tRNA ligase activity"/>
    <property type="evidence" value="ECO:0007669"/>
    <property type="project" value="UniProtKB-EC"/>
</dbReference>
<dbReference type="NCBIfam" id="TIGR00468">
    <property type="entry name" value="pheS"/>
    <property type="match status" value="1"/>
</dbReference>
<dbReference type="PANTHER" id="PTHR11538:SF40">
    <property type="entry name" value="PHENYLALANINE--TRNA LIGASE ALPHA SUBUNIT"/>
    <property type="match status" value="1"/>
</dbReference>
<dbReference type="InterPro" id="IPR045864">
    <property type="entry name" value="aa-tRNA-synth_II/BPL/LPL"/>
</dbReference>
<keyword evidence="11" id="KW-0030">Aminoacyl-tRNA synthetase</keyword>
<name>A0A4R5XFQ9_9AGAM</name>
<dbReference type="SUPFAM" id="SSF55681">
    <property type="entry name" value="Class II aaRS and biotin synthetases"/>
    <property type="match status" value="1"/>
</dbReference>
<keyword evidence="5" id="KW-0436">Ligase</keyword>
<dbReference type="OrthoDB" id="238316at2759"/>
<evidence type="ECO:0000256" key="11">
    <source>
        <dbReference type="ARBA" id="ARBA00023146"/>
    </source>
</evidence>
<dbReference type="FunFam" id="1.10.10.2330:FF:000002">
    <property type="entry name" value="Phenylalanyl-tRNA synthetase alpha chain"/>
    <property type="match status" value="1"/>
</dbReference>
<keyword evidence="8" id="KW-0067">ATP-binding</keyword>
<evidence type="ECO:0000256" key="5">
    <source>
        <dbReference type="ARBA" id="ARBA00022598"/>
    </source>
</evidence>
<evidence type="ECO:0000256" key="9">
    <source>
        <dbReference type="ARBA" id="ARBA00022842"/>
    </source>
</evidence>
<dbReference type="InterPro" id="IPR040725">
    <property type="entry name" value="PheRS_DBD3"/>
</dbReference>
<dbReference type="Gene3D" id="1.10.10.2320">
    <property type="match status" value="1"/>
</dbReference>
<evidence type="ECO:0000256" key="6">
    <source>
        <dbReference type="ARBA" id="ARBA00022723"/>
    </source>
</evidence>
<evidence type="ECO:0000256" key="1">
    <source>
        <dbReference type="ARBA" id="ARBA00004496"/>
    </source>
</evidence>
<dbReference type="CDD" id="cd00496">
    <property type="entry name" value="PheRS_alpha_core"/>
    <property type="match status" value="1"/>
</dbReference>
<evidence type="ECO:0000256" key="2">
    <source>
        <dbReference type="ARBA" id="ARBA00006703"/>
    </source>
</evidence>
<dbReference type="PANTHER" id="PTHR11538">
    <property type="entry name" value="PHENYLALANYL-TRNA SYNTHETASE"/>
    <property type="match status" value="1"/>
</dbReference>
<dbReference type="EMBL" id="ML170156">
    <property type="protein sequence ID" value="TDL29435.1"/>
    <property type="molecule type" value="Genomic_DNA"/>
</dbReference>
<dbReference type="STRING" id="50990.A0A4R5XFQ9"/>
<dbReference type="Pfam" id="PF18553">
    <property type="entry name" value="PheRS_DBD3"/>
    <property type="match status" value="1"/>
</dbReference>
<feature type="domain" description="Aminoacyl-transfer RNA synthetases class-II family profile" evidence="13">
    <location>
        <begin position="235"/>
        <end position="498"/>
    </location>
</feature>
<evidence type="ECO:0000256" key="10">
    <source>
        <dbReference type="ARBA" id="ARBA00022917"/>
    </source>
</evidence>
<dbReference type="Proteomes" id="UP000294933">
    <property type="component" value="Unassembled WGS sequence"/>
</dbReference>
<sequence length="502" mass="56034">MESVQHLILSELDTQGKIEDTRTLMLPGASQLAVSQDDQLHILGALNSLLSREMVTYTTQEIQSHVLSDEGKQIALQGSHEARVWNALPVKGEGKPLGPKDLKAKIGDESAKIGQGVAFKNGWIGKDADGFVKLVTSIHDSTQEDMREVDSTGTLKAGEKALAALRKRKLITQKKGQWFTVHKGPHFSAKVEKQETDLTTEMLTSGSWKTSTYKKYNFEADGIPTAGGALHPLLKVREEIRNIFLEMGFAEMPTASYVESGFWCFDSLFVPQQHPARDLQDTFYLSDPAVSLPPPQDYYKTVSEVHEKGGYGSIGYRAPWSEADSRKLLLRTHTTASSAALLRTIATQPGGFKPAKLFSIDRVFRNEATDATHLAEFHQVEGVVADRNLTLADLIGFMRVFFSKMGIHQLRFKPAYNPYTEPSLEIFAFHPMLKKWVEIGNSGMFRPEMLEPMGFPKDVRVHGWGLSLERPTMIRYGINNIRTLVGHKTSIEAVERSPSVRF</sequence>
<evidence type="ECO:0000256" key="8">
    <source>
        <dbReference type="ARBA" id="ARBA00022840"/>
    </source>
</evidence>
<keyword evidence="9" id="KW-0460">Magnesium</keyword>
<dbReference type="Gene3D" id="3.30.1370.240">
    <property type="match status" value="1"/>
</dbReference>
<keyword evidence="15" id="KW-1185">Reference proteome</keyword>
<keyword evidence="4" id="KW-0963">Cytoplasm</keyword>